<evidence type="ECO:0000313" key="2">
    <source>
        <dbReference type="EMBL" id="SFK51913.1"/>
    </source>
</evidence>
<dbReference type="EMBL" id="FOSN01000009">
    <property type="protein sequence ID" value="SFK51913.1"/>
    <property type="molecule type" value="Genomic_DNA"/>
</dbReference>
<evidence type="ECO:0000313" key="3">
    <source>
        <dbReference type="Proteomes" id="UP000198755"/>
    </source>
</evidence>
<protein>
    <submittedName>
        <fullName evidence="2">Uncharacterized protein</fullName>
    </submittedName>
</protein>
<name>A0A1I4A6E9_9HYPH</name>
<dbReference type="RefSeq" id="WP_139223597.1">
    <property type="nucleotide sequence ID" value="NZ_FOSN01000009.1"/>
</dbReference>
<feature type="signal peptide" evidence="1">
    <location>
        <begin position="1"/>
        <end position="25"/>
    </location>
</feature>
<keyword evidence="1" id="KW-0732">Signal</keyword>
<feature type="chain" id="PRO_5011693408" evidence="1">
    <location>
        <begin position="26"/>
        <end position="186"/>
    </location>
</feature>
<gene>
    <name evidence="2" type="ORF">SAMN05444581_109110</name>
</gene>
<keyword evidence="3" id="KW-1185">Reference proteome</keyword>
<dbReference type="STRING" id="1612308.SAMN05444581_109110"/>
<dbReference type="Proteomes" id="UP000198755">
    <property type="component" value="Unassembled WGS sequence"/>
</dbReference>
<reference evidence="2 3" key="1">
    <citation type="submission" date="2016-10" db="EMBL/GenBank/DDBJ databases">
        <authorList>
            <person name="de Groot N.N."/>
        </authorList>
    </citation>
    <scope>NUCLEOTIDE SEQUENCE [LARGE SCALE GENOMIC DNA]</scope>
    <source>
        <strain evidence="2 3">NE2</strain>
    </source>
</reference>
<proteinExistence type="predicted"/>
<sequence>MKRFGALTLAAALGSALLASGPASAQQGVHGRAHGAGWHDGSWDNGGWQGGAWPAISGLGLGLGLTEAASGAYDYVSPYSSYDYNGPYAGYGYGYPTYGYDFAYGYPYGPGTGFGTGLLSLPGTGFAVAGAPTAPPLTTGRSAAAGGMGASCSTPAKTCELTHASMIGNGCSCRVEGGRARGSVTP</sequence>
<evidence type="ECO:0000256" key="1">
    <source>
        <dbReference type="SAM" id="SignalP"/>
    </source>
</evidence>
<dbReference type="AlphaFoldDB" id="A0A1I4A6E9"/>
<organism evidence="2 3">
    <name type="scientific">Methylocapsa palsarum</name>
    <dbReference type="NCBI Taxonomy" id="1612308"/>
    <lineage>
        <taxon>Bacteria</taxon>
        <taxon>Pseudomonadati</taxon>
        <taxon>Pseudomonadota</taxon>
        <taxon>Alphaproteobacteria</taxon>
        <taxon>Hyphomicrobiales</taxon>
        <taxon>Beijerinckiaceae</taxon>
        <taxon>Methylocapsa</taxon>
    </lineage>
</organism>
<accession>A0A1I4A6E9</accession>